<evidence type="ECO:0000256" key="7">
    <source>
        <dbReference type="ARBA" id="ARBA00023242"/>
    </source>
</evidence>
<dbReference type="GO" id="GO:0005643">
    <property type="term" value="C:nuclear pore"/>
    <property type="evidence" value="ECO:0007669"/>
    <property type="project" value="TreeGrafter"/>
</dbReference>
<sequence>MAVTTSISREAGPLANCNTYIQDLISIAMQGGKPTAAWVRQAVQAAAAVTKRQYMTNPNLLIMVIQQLHDPSDADLTTPGLGSMFALMYVRALLDVFNDAKIAPSPVVHTQCQRHFQMHHLNTLLKQVITELLRLLPVAQSQLLHFTQTTLIVRFGLACELLERHLSWDFSTHTFEPSYTPSSDVDLSPVDLPAAWAPILLDPQVVPMLIAWTALAATTSSDHFRVPLHRMFQSLNLLSCAEALPRKLSENPAEQARATVAFCTSLVQGMHQLLAIMAKQFNGPLLNGIGGILRRIGHHFPIDTVLAHVPGFLEFLKDIGRLTVVSLQLHGKSEEERSWLEEAGQELLAMWARVASQALRLRAENTLPQAWGHDLASLANQIVQAFVHEKTTPPAEELDEDNFSEDLDTYKDWETYEDTLTDVATLARLDAATSAAYLASALQSTIQRFPTLSMDALCAHWEATHWLLLITGSFLADKAENEVALVPAELVAVPGASVQQLAEAMLQLLDFLCATPSASSPTVMESQWWVLERWVKCYVLADREEYVHAGPLLDAFGASALQFVVVRAATVFKQYGAESGVLTQVIRVLLGVSKVRVLRQAMLQLPDFYDLARQFMQGLAGFPEAVYSGMVEAIIRIGTAAQSGEGMDMVANVVNSISTEFAKLAGTRDLQAPRNLQRLTQCLEMLTGVASATDISNVTTLGPALLPFFTAFPGMMTSVGYITELWPYVFDILYRFSQGDVFMVLEPTQTQAVLAAYTALAFEYCRTSTTTTTTAATGMILEEERKAVLCVILDTAALLAEERDRTDLLAAVIGAWVALVPHVVHRAALEIPSVALTVARVARTLLVHHQSHLDAATWAQIPLAHVVPASALPRVADPVAAIWTPLGAALAFMVRDSVVPNVVAAGLEAATLVDAAVCPAAANVADDLLATLVHVALFQRTNSEHLEPLATAVVELAGKRPQALVRVAHLVAAQNPKAVPVLEQLVAATRMERSDYWTAFCEVVAQAKGLAPPQL</sequence>
<keyword evidence="5" id="KW-0963">Cytoplasm</keyword>
<evidence type="ECO:0000256" key="5">
    <source>
        <dbReference type="ARBA" id="ARBA00022490"/>
    </source>
</evidence>
<keyword evidence="6" id="KW-0653">Protein transport</keyword>
<keyword evidence="7" id="KW-0539">Nucleus</keyword>
<keyword evidence="9" id="KW-1185">Reference proteome</keyword>
<accession>A0A0L0SRJ9</accession>
<dbReference type="eggNOG" id="KOG4541">
    <property type="taxonomic scope" value="Eukaryota"/>
</dbReference>
<dbReference type="OrthoDB" id="5548448at2759"/>
<dbReference type="GO" id="GO:0005737">
    <property type="term" value="C:cytoplasm"/>
    <property type="evidence" value="ECO:0007669"/>
    <property type="project" value="UniProtKB-SubCell"/>
</dbReference>
<dbReference type="EMBL" id="GG745346">
    <property type="protein sequence ID" value="KNE64990.1"/>
    <property type="molecule type" value="Genomic_DNA"/>
</dbReference>
<dbReference type="GO" id="GO:0006611">
    <property type="term" value="P:protein export from nucleus"/>
    <property type="evidence" value="ECO:0007669"/>
    <property type="project" value="TreeGrafter"/>
</dbReference>
<evidence type="ECO:0000313" key="9">
    <source>
        <dbReference type="Proteomes" id="UP000054350"/>
    </source>
</evidence>
<dbReference type="VEuPathDB" id="FungiDB:AMAG_10659"/>
<dbReference type="AlphaFoldDB" id="A0A0L0SRJ9"/>
<evidence type="ECO:0000256" key="2">
    <source>
        <dbReference type="ARBA" id="ARBA00004496"/>
    </source>
</evidence>
<evidence type="ECO:0000256" key="6">
    <source>
        <dbReference type="ARBA" id="ARBA00022927"/>
    </source>
</evidence>
<reference evidence="8 9" key="1">
    <citation type="submission" date="2009-11" db="EMBL/GenBank/DDBJ databases">
        <title>Annotation of Allomyces macrogynus ATCC 38327.</title>
        <authorList>
            <consortium name="The Broad Institute Genome Sequencing Platform"/>
            <person name="Russ C."/>
            <person name="Cuomo C."/>
            <person name="Burger G."/>
            <person name="Gray M.W."/>
            <person name="Holland P.W.H."/>
            <person name="King N."/>
            <person name="Lang F.B.F."/>
            <person name="Roger A.J."/>
            <person name="Ruiz-Trillo I."/>
            <person name="Young S.K."/>
            <person name="Zeng Q."/>
            <person name="Gargeya S."/>
            <person name="Fitzgerald M."/>
            <person name="Haas B."/>
            <person name="Abouelleil A."/>
            <person name="Alvarado L."/>
            <person name="Arachchi H.M."/>
            <person name="Berlin A."/>
            <person name="Chapman S.B."/>
            <person name="Gearin G."/>
            <person name="Goldberg J."/>
            <person name="Griggs A."/>
            <person name="Gujja S."/>
            <person name="Hansen M."/>
            <person name="Heiman D."/>
            <person name="Howarth C."/>
            <person name="Larimer J."/>
            <person name="Lui A."/>
            <person name="MacDonald P.J.P."/>
            <person name="McCowen C."/>
            <person name="Montmayeur A."/>
            <person name="Murphy C."/>
            <person name="Neiman D."/>
            <person name="Pearson M."/>
            <person name="Priest M."/>
            <person name="Roberts A."/>
            <person name="Saif S."/>
            <person name="Shea T."/>
            <person name="Sisk P."/>
            <person name="Stolte C."/>
            <person name="Sykes S."/>
            <person name="Wortman J."/>
            <person name="Nusbaum C."/>
            <person name="Birren B."/>
        </authorList>
    </citation>
    <scope>NUCLEOTIDE SEQUENCE [LARGE SCALE GENOMIC DNA]</scope>
    <source>
        <strain evidence="8 9">ATCC 38327</strain>
    </source>
</reference>
<dbReference type="Proteomes" id="UP000054350">
    <property type="component" value="Unassembled WGS sequence"/>
</dbReference>
<keyword evidence="4" id="KW-0813">Transport</keyword>
<protein>
    <recommendedName>
        <fullName evidence="10">Exportin-1/Importin-beta-like domain-containing protein</fullName>
    </recommendedName>
</protein>
<comment type="subcellular location">
    <subcellularLocation>
        <location evidence="2">Cytoplasm</location>
    </subcellularLocation>
    <subcellularLocation>
        <location evidence="1">Nucleus</location>
    </subcellularLocation>
</comment>
<dbReference type="GO" id="GO:0005049">
    <property type="term" value="F:nuclear export signal receptor activity"/>
    <property type="evidence" value="ECO:0007669"/>
    <property type="project" value="InterPro"/>
</dbReference>
<proteinExistence type="inferred from homology"/>
<evidence type="ECO:0008006" key="10">
    <source>
        <dbReference type="Google" id="ProtNLM"/>
    </source>
</evidence>
<dbReference type="InterPro" id="IPR044189">
    <property type="entry name" value="XPO4/7-like"/>
</dbReference>
<name>A0A0L0SRJ9_ALLM3</name>
<dbReference type="PANTHER" id="PTHR12596">
    <property type="entry name" value="EXPORTIN 4,7-RELATED"/>
    <property type="match status" value="1"/>
</dbReference>
<organism evidence="8 9">
    <name type="scientific">Allomyces macrogynus (strain ATCC 38327)</name>
    <name type="common">Allomyces javanicus var. macrogynus</name>
    <dbReference type="NCBI Taxonomy" id="578462"/>
    <lineage>
        <taxon>Eukaryota</taxon>
        <taxon>Fungi</taxon>
        <taxon>Fungi incertae sedis</taxon>
        <taxon>Blastocladiomycota</taxon>
        <taxon>Blastocladiomycetes</taxon>
        <taxon>Blastocladiales</taxon>
        <taxon>Blastocladiaceae</taxon>
        <taxon>Allomyces</taxon>
    </lineage>
</organism>
<evidence type="ECO:0000256" key="4">
    <source>
        <dbReference type="ARBA" id="ARBA00022448"/>
    </source>
</evidence>
<evidence type="ECO:0000256" key="1">
    <source>
        <dbReference type="ARBA" id="ARBA00004123"/>
    </source>
</evidence>
<reference evidence="9" key="2">
    <citation type="submission" date="2009-11" db="EMBL/GenBank/DDBJ databases">
        <title>The Genome Sequence of Allomyces macrogynus strain ATCC 38327.</title>
        <authorList>
            <consortium name="The Broad Institute Genome Sequencing Platform"/>
            <person name="Russ C."/>
            <person name="Cuomo C."/>
            <person name="Shea T."/>
            <person name="Young S.K."/>
            <person name="Zeng Q."/>
            <person name="Koehrsen M."/>
            <person name="Haas B."/>
            <person name="Borodovsky M."/>
            <person name="Guigo R."/>
            <person name="Alvarado L."/>
            <person name="Berlin A."/>
            <person name="Borenstein D."/>
            <person name="Chen Z."/>
            <person name="Engels R."/>
            <person name="Freedman E."/>
            <person name="Gellesch M."/>
            <person name="Goldberg J."/>
            <person name="Griggs A."/>
            <person name="Gujja S."/>
            <person name="Heiman D."/>
            <person name="Hepburn T."/>
            <person name="Howarth C."/>
            <person name="Jen D."/>
            <person name="Larson L."/>
            <person name="Lewis B."/>
            <person name="Mehta T."/>
            <person name="Park D."/>
            <person name="Pearson M."/>
            <person name="Roberts A."/>
            <person name="Saif S."/>
            <person name="Shenoy N."/>
            <person name="Sisk P."/>
            <person name="Stolte C."/>
            <person name="Sykes S."/>
            <person name="Walk T."/>
            <person name="White J."/>
            <person name="Yandava C."/>
            <person name="Burger G."/>
            <person name="Gray M.W."/>
            <person name="Holland P.W.H."/>
            <person name="King N."/>
            <person name="Lang F.B.F."/>
            <person name="Roger A.J."/>
            <person name="Ruiz-Trillo I."/>
            <person name="Lander E."/>
            <person name="Nusbaum C."/>
        </authorList>
    </citation>
    <scope>NUCLEOTIDE SEQUENCE [LARGE SCALE GENOMIC DNA]</scope>
    <source>
        <strain evidence="9">ATCC 38327</strain>
    </source>
</reference>
<dbReference type="PANTHER" id="PTHR12596:SF1">
    <property type="entry name" value="EXPORTIN-4"/>
    <property type="match status" value="1"/>
</dbReference>
<gene>
    <name evidence="8" type="ORF">AMAG_10659</name>
</gene>
<comment type="similarity">
    <text evidence="3">Belongs to the exportin family.</text>
</comment>
<evidence type="ECO:0000256" key="3">
    <source>
        <dbReference type="ARBA" id="ARBA00009466"/>
    </source>
</evidence>
<evidence type="ECO:0000313" key="8">
    <source>
        <dbReference type="EMBL" id="KNE64990.1"/>
    </source>
</evidence>
<dbReference type="STRING" id="578462.A0A0L0SRJ9"/>